<dbReference type="Ensembl" id="ENSCANT00000035918.1">
    <property type="protein sequence ID" value="ENSCANP00000013006.1"/>
    <property type="gene ID" value="ENSCANG00000029924.1"/>
</dbReference>
<evidence type="ECO:0000313" key="2">
    <source>
        <dbReference type="Proteomes" id="UP000233080"/>
    </source>
</evidence>
<protein>
    <recommendedName>
        <fullName evidence="3">Transcription factor Dp-1</fullName>
    </recommendedName>
</protein>
<dbReference type="Proteomes" id="UP000233080">
    <property type="component" value="Unassembled WGS sequence"/>
</dbReference>
<dbReference type="AlphaFoldDB" id="A0A2K5I8Y2"/>
<name>A0A2K5I8Y2_COLAP</name>
<reference evidence="1" key="2">
    <citation type="submission" date="2025-09" db="UniProtKB">
        <authorList>
            <consortium name="Ensembl"/>
        </authorList>
    </citation>
    <scope>IDENTIFICATION</scope>
</reference>
<reference evidence="1" key="1">
    <citation type="submission" date="2025-08" db="UniProtKB">
        <authorList>
            <consortium name="Ensembl"/>
        </authorList>
    </citation>
    <scope>IDENTIFICATION</scope>
</reference>
<dbReference type="OMA" id="PWSAGKY"/>
<accession>A0A2K5I8Y2</accession>
<proteinExistence type="predicted"/>
<evidence type="ECO:0000313" key="1">
    <source>
        <dbReference type="Ensembl" id="ENSCANP00000013006.1"/>
    </source>
</evidence>
<organism evidence="1 2">
    <name type="scientific">Colobus angolensis palliatus</name>
    <name type="common">Peters' Angolan colobus</name>
    <dbReference type="NCBI Taxonomy" id="336983"/>
    <lineage>
        <taxon>Eukaryota</taxon>
        <taxon>Metazoa</taxon>
        <taxon>Chordata</taxon>
        <taxon>Craniata</taxon>
        <taxon>Vertebrata</taxon>
        <taxon>Euteleostomi</taxon>
        <taxon>Mammalia</taxon>
        <taxon>Eutheria</taxon>
        <taxon>Euarchontoglires</taxon>
        <taxon>Primates</taxon>
        <taxon>Haplorrhini</taxon>
        <taxon>Catarrhini</taxon>
        <taxon>Cercopithecidae</taxon>
        <taxon>Colobinae</taxon>
        <taxon>Colobus</taxon>
    </lineage>
</organism>
<dbReference type="STRING" id="336983.ENSCANP00000013006"/>
<sequence length="122" mass="13308">MAKDAGLIEANGELKVFIDQNLSPGKGVVSLVAVHPSTVNPLGKQLLPKAFGQSNVSIAQQVVIGMPQRPAASNSLAVGSPHPPSTHFHLPVIYYKIEIKYREYFNNFLTQNLSIIFNSSFF</sequence>
<evidence type="ECO:0008006" key="3">
    <source>
        <dbReference type="Google" id="ProtNLM"/>
    </source>
</evidence>
<keyword evidence="2" id="KW-1185">Reference proteome</keyword>